<organism evidence="1 2">
    <name type="scientific">Hermanssonia centrifuga</name>
    <dbReference type="NCBI Taxonomy" id="98765"/>
    <lineage>
        <taxon>Eukaryota</taxon>
        <taxon>Fungi</taxon>
        <taxon>Dikarya</taxon>
        <taxon>Basidiomycota</taxon>
        <taxon>Agaricomycotina</taxon>
        <taxon>Agaricomycetes</taxon>
        <taxon>Polyporales</taxon>
        <taxon>Meruliaceae</taxon>
        <taxon>Hermanssonia</taxon>
    </lineage>
</organism>
<gene>
    <name evidence="1" type="ORF">PHLCEN_2v1532</name>
</gene>
<dbReference type="EMBL" id="MLYV02000122">
    <property type="protein sequence ID" value="PSS35507.1"/>
    <property type="molecule type" value="Genomic_DNA"/>
</dbReference>
<proteinExistence type="predicted"/>
<dbReference type="OrthoDB" id="2794981at2759"/>
<keyword evidence="2" id="KW-1185">Reference proteome</keyword>
<protein>
    <submittedName>
        <fullName evidence="1">Uncharacterized protein</fullName>
    </submittedName>
</protein>
<evidence type="ECO:0000313" key="1">
    <source>
        <dbReference type="EMBL" id="PSS35507.1"/>
    </source>
</evidence>
<dbReference type="SUPFAM" id="SSF50978">
    <property type="entry name" value="WD40 repeat-like"/>
    <property type="match status" value="1"/>
</dbReference>
<reference evidence="1 2" key="1">
    <citation type="submission" date="2018-02" db="EMBL/GenBank/DDBJ databases">
        <title>Genome sequence of the basidiomycete white-rot fungus Phlebia centrifuga.</title>
        <authorList>
            <person name="Granchi Z."/>
            <person name="Peng M."/>
            <person name="de Vries R.P."/>
            <person name="Hilden K."/>
            <person name="Makela M.R."/>
            <person name="Grigoriev I."/>
            <person name="Riley R."/>
        </authorList>
    </citation>
    <scope>NUCLEOTIDE SEQUENCE [LARGE SCALE GENOMIC DNA]</scope>
    <source>
        <strain evidence="1 2">FBCC195</strain>
    </source>
</reference>
<dbReference type="STRING" id="98765.A0A2R6RZT5"/>
<name>A0A2R6RZT5_9APHY</name>
<sequence length="195" mass="21647">MTDGSVVVLKINQSLDRSSLTTTFAPEYEISLAYERMEHQPDKTDKRDITSLCWIHVPKQDPILVFSKVGSLHIWSAPTHTRPWSGLRTMYLQTQMLSVGSSALSPVSGVTYAHRKDVLVVSLADGSFHVICNLTTAPCLDASSPEVGLSSKTLSKVARGVFVKVEEDPIQRVDVNCINGMSSYDDDSFYLWIHE</sequence>
<dbReference type="Proteomes" id="UP000186601">
    <property type="component" value="Unassembled WGS sequence"/>
</dbReference>
<evidence type="ECO:0000313" key="2">
    <source>
        <dbReference type="Proteomes" id="UP000186601"/>
    </source>
</evidence>
<accession>A0A2R6RZT5</accession>
<dbReference type="AlphaFoldDB" id="A0A2R6RZT5"/>
<comment type="caution">
    <text evidence="1">The sequence shown here is derived from an EMBL/GenBank/DDBJ whole genome shotgun (WGS) entry which is preliminary data.</text>
</comment>
<dbReference type="InterPro" id="IPR036322">
    <property type="entry name" value="WD40_repeat_dom_sf"/>
</dbReference>